<dbReference type="Gene3D" id="3.40.50.2300">
    <property type="match status" value="2"/>
</dbReference>
<dbReference type="Pfam" id="PF13407">
    <property type="entry name" value="Peripla_BP_4"/>
    <property type="match status" value="1"/>
</dbReference>
<dbReference type="GO" id="GO:0030246">
    <property type="term" value="F:carbohydrate binding"/>
    <property type="evidence" value="ECO:0007669"/>
    <property type="project" value="UniProtKB-ARBA"/>
</dbReference>
<keyword evidence="6" id="KW-1185">Reference proteome</keyword>
<dbReference type="PANTHER" id="PTHR46847:SF1">
    <property type="entry name" value="D-ALLOSE-BINDING PERIPLASMIC PROTEIN-RELATED"/>
    <property type="match status" value="1"/>
</dbReference>
<feature type="domain" description="Periplasmic binding protein" evidence="4">
    <location>
        <begin position="42"/>
        <end position="297"/>
    </location>
</feature>
<evidence type="ECO:0000256" key="1">
    <source>
        <dbReference type="ARBA" id="ARBA00004196"/>
    </source>
</evidence>
<keyword evidence="3" id="KW-0732">Signal</keyword>
<dbReference type="SUPFAM" id="SSF53822">
    <property type="entry name" value="Periplasmic binding protein-like I"/>
    <property type="match status" value="1"/>
</dbReference>
<evidence type="ECO:0000256" key="3">
    <source>
        <dbReference type="ARBA" id="ARBA00022729"/>
    </source>
</evidence>
<dbReference type="RefSeq" id="WP_145060781.1">
    <property type="nucleotide sequence ID" value="NZ_CP036263.1"/>
</dbReference>
<organism evidence="5 6">
    <name type="scientific">Adhaeretor mobilis</name>
    <dbReference type="NCBI Taxonomy" id="1930276"/>
    <lineage>
        <taxon>Bacteria</taxon>
        <taxon>Pseudomonadati</taxon>
        <taxon>Planctomycetota</taxon>
        <taxon>Planctomycetia</taxon>
        <taxon>Pirellulales</taxon>
        <taxon>Lacipirellulaceae</taxon>
        <taxon>Adhaeretor</taxon>
    </lineage>
</organism>
<dbReference type="GO" id="GO:0030313">
    <property type="term" value="C:cell envelope"/>
    <property type="evidence" value="ECO:0007669"/>
    <property type="project" value="UniProtKB-SubCell"/>
</dbReference>
<dbReference type="InterPro" id="IPR025997">
    <property type="entry name" value="SBP_2_dom"/>
</dbReference>
<dbReference type="KEGG" id="amob:HG15A2_29080"/>
<evidence type="ECO:0000313" key="5">
    <source>
        <dbReference type="EMBL" id="QDS99583.1"/>
    </source>
</evidence>
<name>A0A517MXJ4_9BACT</name>
<protein>
    <submittedName>
        <fullName evidence="5">D-ribose-binding periplasmic protein</fullName>
    </submittedName>
</protein>
<comment type="similarity">
    <text evidence="2">Belongs to the bacterial solute-binding protein 2 family.</text>
</comment>
<dbReference type="AlphaFoldDB" id="A0A517MXJ4"/>
<evidence type="ECO:0000256" key="2">
    <source>
        <dbReference type="ARBA" id="ARBA00007639"/>
    </source>
</evidence>
<dbReference type="OrthoDB" id="569491at2"/>
<dbReference type="EMBL" id="CP036263">
    <property type="protein sequence ID" value="QDS99583.1"/>
    <property type="molecule type" value="Genomic_DNA"/>
</dbReference>
<evidence type="ECO:0000313" key="6">
    <source>
        <dbReference type="Proteomes" id="UP000319852"/>
    </source>
</evidence>
<reference evidence="5 6" key="1">
    <citation type="submission" date="2019-02" db="EMBL/GenBank/DDBJ databases">
        <title>Deep-cultivation of Planctomycetes and their phenomic and genomic characterization uncovers novel biology.</title>
        <authorList>
            <person name="Wiegand S."/>
            <person name="Jogler M."/>
            <person name="Boedeker C."/>
            <person name="Pinto D."/>
            <person name="Vollmers J."/>
            <person name="Rivas-Marin E."/>
            <person name="Kohn T."/>
            <person name="Peeters S.H."/>
            <person name="Heuer A."/>
            <person name="Rast P."/>
            <person name="Oberbeckmann S."/>
            <person name="Bunk B."/>
            <person name="Jeske O."/>
            <person name="Meyerdierks A."/>
            <person name="Storesund J.E."/>
            <person name="Kallscheuer N."/>
            <person name="Luecker S."/>
            <person name="Lage O.M."/>
            <person name="Pohl T."/>
            <person name="Merkel B.J."/>
            <person name="Hornburger P."/>
            <person name="Mueller R.-W."/>
            <person name="Bruemmer F."/>
            <person name="Labrenz M."/>
            <person name="Spormann A.M."/>
            <person name="Op den Camp H."/>
            <person name="Overmann J."/>
            <person name="Amann R."/>
            <person name="Jetten M.S.M."/>
            <person name="Mascher T."/>
            <person name="Medema M.H."/>
            <person name="Devos D.P."/>
            <person name="Kaster A.-K."/>
            <person name="Ovreas L."/>
            <person name="Rohde M."/>
            <person name="Galperin M.Y."/>
            <person name="Jogler C."/>
        </authorList>
    </citation>
    <scope>NUCLEOTIDE SEQUENCE [LARGE SCALE GENOMIC DNA]</scope>
    <source>
        <strain evidence="5 6">HG15A2</strain>
    </source>
</reference>
<dbReference type="Proteomes" id="UP000319852">
    <property type="component" value="Chromosome"/>
</dbReference>
<sequence>MSQNRSWLWLLLLVTVVGAFWYRSTVPTVTESTKKQLTRVVFITGGSSNFWKLTALGAEVAAKAHNVDLQVEMLTAAEQADEQLKLLEKIDRNAFDGCAVSPLDAKKETPLLNSLAKDMHLVTFDSDAPESDRQYYIGTRNYNAGKFVGNMVREALPEGGKVCVLIATLSKGNLQERVEGYEKSMQIAQEDAKESDPSWETVAILTDDGDPAKAEQNVIQALQMNEDIGCFVGLNGWQGPAMLKVLADKGLLNKVRIVAFDEDPETLQGIVDGSVHATIAQDPFNYGYEAVRVLASLHNNRAAELLTAQRGEINVNCEVVNQASVEEFKKRLGKSLPPESEEESL</sequence>
<proteinExistence type="inferred from homology"/>
<dbReference type="PANTHER" id="PTHR46847">
    <property type="entry name" value="D-ALLOSE-BINDING PERIPLASMIC PROTEIN-RELATED"/>
    <property type="match status" value="1"/>
</dbReference>
<accession>A0A517MXJ4</accession>
<comment type="subcellular location">
    <subcellularLocation>
        <location evidence="1">Cell envelope</location>
    </subcellularLocation>
</comment>
<gene>
    <name evidence="5" type="primary">rbsB_2</name>
    <name evidence="5" type="ORF">HG15A2_29080</name>
</gene>
<dbReference type="InterPro" id="IPR028082">
    <property type="entry name" value="Peripla_BP_I"/>
</dbReference>
<evidence type="ECO:0000259" key="4">
    <source>
        <dbReference type="Pfam" id="PF13407"/>
    </source>
</evidence>